<dbReference type="PANTHER" id="PTHR36649">
    <property type="entry name" value="UBIQUITIN-LIKE DOMAIN-CONTAINING PROTEIN"/>
    <property type="match status" value="1"/>
</dbReference>
<dbReference type="SUPFAM" id="SSF54236">
    <property type="entry name" value="Ubiquitin-like"/>
    <property type="match status" value="1"/>
</dbReference>
<dbReference type="CDD" id="cd17039">
    <property type="entry name" value="Ubl_ubiquitin_like"/>
    <property type="match status" value="1"/>
</dbReference>
<dbReference type="EMBL" id="CAJVPV010002949">
    <property type="protein sequence ID" value="CAG8539780.1"/>
    <property type="molecule type" value="Genomic_DNA"/>
</dbReference>
<evidence type="ECO:0000313" key="2">
    <source>
        <dbReference type="EMBL" id="CAG8539780.1"/>
    </source>
</evidence>
<dbReference type="InterPro" id="IPR029071">
    <property type="entry name" value="Ubiquitin-like_domsf"/>
</dbReference>
<dbReference type="Pfam" id="PF00240">
    <property type="entry name" value="ubiquitin"/>
    <property type="match status" value="1"/>
</dbReference>
<reference evidence="2" key="1">
    <citation type="submission" date="2021-06" db="EMBL/GenBank/DDBJ databases">
        <authorList>
            <person name="Kallberg Y."/>
            <person name="Tangrot J."/>
            <person name="Rosling A."/>
        </authorList>
    </citation>
    <scope>NUCLEOTIDE SEQUENCE</scope>
    <source>
        <strain evidence="2">CL551</strain>
    </source>
</reference>
<dbReference type="PROSITE" id="PS50053">
    <property type="entry name" value="UBIQUITIN_2"/>
    <property type="match status" value="1"/>
</dbReference>
<feature type="domain" description="Ubiquitin-like" evidence="1">
    <location>
        <begin position="49"/>
        <end position="117"/>
    </location>
</feature>
<evidence type="ECO:0000259" key="1">
    <source>
        <dbReference type="PROSITE" id="PS50053"/>
    </source>
</evidence>
<dbReference type="AlphaFoldDB" id="A0A9N9AS80"/>
<dbReference type="Gene3D" id="3.90.175.10">
    <property type="entry name" value="Diphtheria Toxin, domain 1"/>
    <property type="match status" value="1"/>
</dbReference>
<keyword evidence="3" id="KW-1185">Reference proteome</keyword>
<accession>A0A9N9AS80</accession>
<dbReference type="Proteomes" id="UP000789342">
    <property type="component" value="Unassembled WGS sequence"/>
</dbReference>
<dbReference type="OrthoDB" id="428577at2759"/>
<sequence length="327" mass="38223">MSQIYIPFSNLFYFLKQNFNQISNYSHHVYTSIFDQFNQLLSPKIPRKITIFVVTLTGKLVTLDVQTNYTIYQVKRQIFDAEGIPVHHQILTYNERVLENNRILEYYGIQDNVTLLVKKVDIKNVTQYVIDPQSLDPKYNYDFTDVKDSGLKFMRGKFEYRRPIGWKRYAIKVRGKYENDAWLGKDTFRTESCKNEWPVSYHGTAYHNANSIVNDGYLLSKGKNFAYGRGIYSTPDIKVAEKYATEFTFKGETYKLILQNRVNPKSLIPVKTYVGEYWISPKGEDLRAYGICIKKKESFFSKIFRTGKQEPMMLEESIKVSNSSSAN</sequence>
<dbReference type="SUPFAM" id="SSF56399">
    <property type="entry name" value="ADP-ribosylation"/>
    <property type="match status" value="1"/>
</dbReference>
<gene>
    <name evidence="2" type="ORF">AMORRO_LOCUS5071</name>
</gene>
<dbReference type="SMART" id="SM00213">
    <property type="entry name" value="UBQ"/>
    <property type="match status" value="1"/>
</dbReference>
<proteinExistence type="predicted"/>
<evidence type="ECO:0000313" key="3">
    <source>
        <dbReference type="Proteomes" id="UP000789342"/>
    </source>
</evidence>
<dbReference type="Gene3D" id="3.10.20.90">
    <property type="entry name" value="Phosphatidylinositol 3-kinase Catalytic Subunit, Chain A, domain 1"/>
    <property type="match status" value="1"/>
</dbReference>
<protein>
    <submittedName>
        <fullName evidence="2">2252_t:CDS:1</fullName>
    </submittedName>
</protein>
<organism evidence="2 3">
    <name type="scientific">Acaulospora morrowiae</name>
    <dbReference type="NCBI Taxonomy" id="94023"/>
    <lineage>
        <taxon>Eukaryota</taxon>
        <taxon>Fungi</taxon>
        <taxon>Fungi incertae sedis</taxon>
        <taxon>Mucoromycota</taxon>
        <taxon>Glomeromycotina</taxon>
        <taxon>Glomeromycetes</taxon>
        <taxon>Diversisporales</taxon>
        <taxon>Acaulosporaceae</taxon>
        <taxon>Acaulospora</taxon>
    </lineage>
</organism>
<dbReference type="PANTHER" id="PTHR36649:SF28">
    <property type="entry name" value="UBIQUITIN-LIKE DOMAIN-CONTAINING PROTEIN"/>
    <property type="match status" value="1"/>
</dbReference>
<comment type="caution">
    <text evidence="2">The sequence shown here is derived from an EMBL/GenBank/DDBJ whole genome shotgun (WGS) entry which is preliminary data.</text>
</comment>
<dbReference type="InterPro" id="IPR000626">
    <property type="entry name" value="Ubiquitin-like_dom"/>
</dbReference>
<name>A0A9N9AS80_9GLOM</name>